<keyword evidence="1" id="KW-0472">Membrane</keyword>
<keyword evidence="3" id="KW-1185">Reference proteome</keyword>
<comment type="caution">
    <text evidence="2">The sequence shown here is derived from an EMBL/GenBank/DDBJ whole genome shotgun (WGS) entry which is preliminary data.</text>
</comment>
<reference evidence="2 3" key="1">
    <citation type="journal article" date="2015" name="Genome Biol.">
        <title>Comparative genomics of Steinernema reveals deeply conserved gene regulatory networks.</title>
        <authorList>
            <person name="Dillman A.R."/>
            <person name="Macchietto M."/>
            <person name="Porter C.F."/>
            <person name="Rogers A."/>
            <person name="Williams B."/>
            <person name="Antoshechkin I."/>
            <person name="Lee M.M."/>
            <person name="Goodwin Z."/>
            <person name="Lu X."/>
            <person name="Lewis E.E."/>
            <person name="Goodrich-Blair H."/>
            <person name="Stock S.P."/>
            <person name="Adams B.J."/>
            <person name="Sternberg P.W."/>
            <person name="Mortazavi A."/>
        </authorList>
    </citation>
    <scope>NUCLEOTIDE SEQUENCE [LARGE SCALE GENOMIC DNA]</scope>
    <source>
        <strain evidence="2 3">ALL</strain>
    </source>
</reference>
<dbReference type="Proteomes" id="UP000298663">
    <property type="component" value="Unassembled WGS sequence"/>
</dbReference>
<accession>A0A4U5NZN7</accession>
<keyword evidence="1" id="KW-0812">Transmembrane</keyword>
<evidence type="ECO:0000313" key="3">
    <source>
        <dbReference type="Proteomes" id="UP000298663"/>
    </source>
</evidence>
<keyword evidence="1" id="KW-1133">Transmembrane helix</keyword>
<gene>
    <name evidence="2" type="ORF">L596_013281</name>
</gene>
<reference evidence="2 3" key="2">
    <citation type="journal article" date="2019" name="G3 (Bethesda)">
        <title>Hybrid Assembly of the Genome of the Entomopathogenic Nematode Steinernema carpocapsae Identifies the X-Chromosome.</title>
        <authorList>
            <person name="Serra L."/>
            <person name="Macchietto M."/>
            <person name="Macias-Munoz A."/>
            <person name="McGill C.J."/>
            <person name="Rodriguez I.M."/>
            <person name="Rodriguez B."/>
            <person name="Murad R."/>
            <person name="Mortazavi A."/>
        </authorList>
    </citation>
    <scope>NUCLEOTIDE SEQUENCE [LARGE SCALE GENOMIC DNA]</scope>
    <source>
        <strain evidence="2 3">ALL</strain>
    </source>
</reference>
<dbReference type="AlphaFoldDB" id="A0A4U5NZN7"/>
<protein>
    <submittedName>
        <fullName evidence="2">Uncharacterized protein</fullName>
    </submittedName>
</protein>
<sequence length="69" mass="7645">MVCVCADVTFSVLIKVGDTKMVQRVYEKLADIKNVSSFINHFVLMLISALKIKVIVTTALGTLSLYVPR</sequence>
<proteinExistence type="predicted"/>
<name>A0A4U5NZN7_STECR</name>
<dbReference type="EMBL" id="AZBU02000003">
    <property type="protein sequence ID" value="TKR89137.1"/>
    <property type="molecule type" value="Genomic_DNA"/>
</dbReference>
<organism evidence="2 3">
    <name type="scientific">Steinernema carpocapsae</name>
    <name type="common">Entomopathogenic nematode</name>
    <dbReference type="NCBI Taxonomy" id="34508"/>
    <lineage>
        <taxon>Eukaryota</taxon>
        <taxon>Metazoa</taxon>
        <taxon>Ecdysozoa</taxon>
        <taxon>Nematoda</taxon>
        <taxon>Chromadorea</taxon>
        <taxon>Rhabditida</taxon>
        <taxon>Tylenchina</taxon>
        <taxon>Panagrolaimomorpha</taxon>
        <taxon>Strongyloidoidea</taxon>
        <taxon>Steinernematidae</taxon>
        <taxon>Steinernema</taxon>
    </lineage>
</organism>
<evidence type="ECO:0000313" key="2">
    <source>
        <dbReference type="EMBL" id="TKR89137.1"/>
    </source>
</evidence>
<evidence type="ECO:0000256" key="1">
    <source>
        <dbReference type="SAM" id="Phobius"/>
    </source>
</evidence>
<feature type="transmembrane region" description="Helical" evidence="1">
    <location>
        <begin position="42"/>
        <end position="67"/>
    </location>
</feature>